<dbReference type="GO" id="GO:0005737">
    <property type="term" value="C:cytoplasm"/>
    <property type="evidence" value="ECO:0007669"/>
    <property type="project" value="GOC"/>
</dbReference>
<evidence type="ECO:0000259" key="1">
    <source>
        <dbReference type="Pfam" id="PF22766"/>
    </source>
</evidence>
<dbReference type="AlphaFoldDB" id="A0A2T9Y0M9"/>
<evidence type="ECO:0000313" key="2">
    <source>
        <dbReference type="EMBL" id="PVU85873.1"/>
    </source>
</evidence>
<evidence type="ECO:0000313" key="3">
    <source>
        <dbReference type="Proteomes" id="UP000245609"/>
    </source>
</evidence>
<accession>A0A2T9Y0M9</accession>
<dbReference type="GO" id="GO:0007094">
    <property type="term" value="P:mitotic spindle assembly checkpoint signaling"/>
    <property type="evidence" value="ECO:0007669"/>
    <property type="project" value="TreeGrafter"/>
</dbReference>
<organism evidence="2 3">
    <name type="scientific">Smittium megazygosporum</name>
    <dbReference type="NCBI Taxonomy" id="133381"/>
    <lineage>
        <taxon>Eukaryota</taxon>
        <taxon>Fungi</taxon>
        <taxon>Fungi incertae sedis</taxon>
        <taxon>Zoopagomycota</taxon>
        <taxon>Kickxellomycotina</taxon>
        <taxon>Harpellomycetes</taxon>
        <taxon>Harpellales</taxon>
        <taxon>Legeriomycetaceae</taxon>
        <taxon>Smittium</taxon>
    </lineage>
</organism>
<sequence length="351" mass="39945">MNQWEELKSQAISMEKTLLECNAIVPENKPFTTYASNAIKNYSQLYIDNVLEKVRKEVLRTDLKESVSSDIEANLLNSINIQKYVPAKSLFPRLVLSEAAAKIVEYLYDLMHLIANIEGSEHKNMFSKSISTSVGVYCSLRYKTLLPMIKKAGSLAVTYYNDTLFLAYHTENIIIAIKAYAESNQDAINEANIQEIEWFNTQLSYSAQNGFSDLDSITPHVYCMVIGSAINDLYQEVYSEVVAIKFISARDSNVLYQTLKDLMSLEKLLTSENSKMGWESPLGSEAIEKYIPIRFSFDQLKDIMTLSMSEIVGRHKIGYLDCIDLEDLLRLVYALFEDSEIRKSTIEKIKG</sequence>
<proteinExistence type="predicted"/>
<dbReference type="InterPro" id="IPR055148">
    <property type="entry name" value="ZW10_C_2"/>
</dbReference>
<dbReference type="Gene3D" id="1.10.357.150">
    <property type="match status" value="1"/>
</dbReference>
<dbReference type="GO" id="GO:0006888">
    <property type="term" value="P:endoplasmic reticulum to Golgi vesicle-mediated transport"/>
    <property type="evidence" value="ECO:0007669"/>
    <property type="project" value="TreeGrafter"/>
</dbReference>
<keyword evidence="3" id="KW-1185">Reference proteome</keyword>
<name>A0A2T9Y0M9_9FUNG</name>
<dbReference type="Pfam" id="PF22766">
    <property type="entry name" value="ZW10_C2"/>
    <property type="match status" value="1"/>
</dbReference>
<dbReference type="OrthoDB" id="534815at2759"/>
<feature type="domain" description="ZW10 C-terminal helical" evidence="1">
    <location>
        <begin position="216"/>
        <end position="349"/>
    </location>
</feature>
<dbReference type="Proteomes" id="UP000245609">
    <property type="component" value="Unassembled WGS sequence"/>
</dbReference>
<reference evidence="2 3" key="1">
    <citation type="journal article" date="2018" name="MBio">
        <title>Comparative Genomics Reveals the Core Gene Toolbox for the Fungus-Insect Symbiosis.</title>
        <authorList>
            <person name="Wang Y."/>
            <person name="Stata M."/>
            <person name="Wang W."/>
            <person name="Stajich J.E."/>
            <person name="White M.M."/>
            <person name="Moncalvo J.M."/>
        </authorList>
    </citation>
    <scope>NUCLEOTIDE SEQUENCE [LARGE SCALE GENOMIC DNA]</scope>
    <source>
        <strain evidence="2 3">SC-DP-2</strain>
    </source>
</reference>
<dbReference type="PANTHER" id="PTHR12205:SF0">
    <property type="entry name" value="CENTROMERE_KINETOCHORE PROTEIN ZW10 HOMOLOG"/>
    <property type="match status" value="1"/>
</dbReference>
<gene>
    <name evidence="2" type="ORF">BB560_006877</name>
</gene>
<dbReference type="STRING" id="133381.A0A2T9Y0M9"/>
<dbReference type="EMBL" id="MBFS01003589">
    <property type="protein sequence ID" value="PVU85873.1"/>
    <property type="molecule type" value="Genomic_DNA"/>
</dbReference>
<dbReference type="GO" id="GO:1990423">
    <property type="term" value="C:RZZ complex"/>
    <property type="evidence" value="ECO:0007669"/>
    <property type="project" value="TreeGrafter"/>
</dbReference>
<dbReference type="InterPro" id="IPR046362">
    <property type="entry name" value="Zw10/DSL1_C_sf"/>
</dbReference>
<dbReference type="PANTHER" id="PTHR12205">
    <property type="entry name" value="CENTROMERE/KINETOCHORE PROTEIN ZW10"/>
    <property type="match status" value="1"/>
</dbReference>
<comment type="caution">
    <text evidence="2">The sequence shown here is derived from an EMBL/GenBank/DDBJ whole genome shotgun (WGS) entry which is preliminary data.</text>
</comment>
<protein>
    <recommendedName>
        <fullName evidence="1">ZW10 C-terminal helical domain-containing protein</fullName>
    </recommendedName>
</protein>